<keyword evidence="2" id="KW-0238">DNA-binding</keyword>
<gene>
    <name evidence="5" type="ORF">RZN05_14115</name>
</gene>
<dbReference type="SMART" id="SM00344">
    <property type="entry name" value="HTH_ASNC"/>
    <property type="match status" value="1"/>
</dbReference>
<accession>A0ABU3Y9P3</accession>
<dbReference type="RefSeq" id="WP_317227240.1">
    <property type="nucleotide sequence ID" value="NZ_JAWJEJ010000001.1"/>
</dbReference>
<dbReference type="InterPro" id="IPR019885">
    <property type="entry name" value="Tscrpt_reg_HTH_AsnC-type_CS"/>
</dbReference>
<dbReference type="PROSITE" id="PS50956">
    <property type="entry name" value="HTH_ASNC_2"/>
    <property type="match status" value="1"/>
</dbReference>
<dbReference type="Gene3D" id="3.30.70.920">
    <property type="match status" value="1"/>
</dbReference>
<dbReference type="Pfam" id="PF13404">
    <property type="entry name" value="HTH_AsnC-type"/>
    <property type="match status" value="1"/>
</dbReference>
<dbReference type="Proteomes" id="UP001273531">
    <property type="component" value="Unassembled WGS sequence"/>
</dbReference>
<dbReference type="InterPro" id="IPR011008">
    <property type="entry name" value="Dimeric_a/b-barrel"/>
</dbReference>
<evidence type="ECO:0000256" key="1">
    <source>
        <dbReference type="ARBA" id="ARBA00023015"/>
    </source>
</evidence>
<dbReference type="Gene3D" id="1.10.10.10">
    <property type="entry name" value="Winged helix-like DNA-binding domain superfamily/Winged helix DNA-binding domain"/>
    <property type="match status" value="1"/>
</dbReference>
<dbReference type="Pfam" id="PF01037">
    <property type="entry name" value="AsnC_trans_reg"/>
    <property type="match status" value="1"/>
</dbReference>
<keyword evidence="6" id="KW-1185">Reference proteome</keyword>
<keyword evidence="1" id="KW-0805">Transcription regulation</keyword>
<feature type="domain" description="HTH asnC-type" evidence="4">
    <location>
        <begin position="9"/>
        <end position="82"/>
    </location>
</feature>
<evidence type="ECO:0000313" key="5">
    <source>
        <dbReference type="EMBL" id="MDV3458128.1"/>
    </source>
</evidence>
<keyword evidence="3" id="KW-0804">Transcription</keyword>
<protein>
    <submittedName>
        <fullName evidence="5">Lrp/AsnC family transcriptional regulator</fullName>
    </submittedName>
</protein>
<dbReference type="SUPFAM" id="SSF46785">
    <property type="entry name" value="Winged helix' DNA-binding domain"/>
    <property type="match status" value="1"/>
</dbReference>
<dbReference type="SUPFAM" id="SSF54909">
    <property type="entry name" value="Dimeric alpha+beta barrel"/>
    <property type="match status" value="1"/>
</dbReference>
<proteinExistence type="predicted"/>
<dbReference type="InterPro" id="IPR000485">
    <property type="entry name" value="AsnC-type_HTH_dom"/>
</dbReference>
<dbReference type="InterPro" id="IPR036390">
    <property type="entry name" value="WH_DNA-bd_sf"/>
</dbReference>
<dbReference type="PANTHER" id="PTHR30154:SF34">
    <property type="entry name" value="TRANSCRIPTIONAL REGULATOR AZLB"/>
    <property type="match status" value="1"/>
</dbReference>
<name>A0ABU3Y9P3_9SPHN</name>
<dbReference type="PROSITE" id="PS00519">
    <property type="entry name" value="HTH_ASNC_1"/>
    <property type="match status" value="1"/>
</dbReference>
<dbReference type="EMBL" id="JAWJEJ010000001">
    <property type="protein sequence ID" value="MDV3458128.1"/>
    <property type="molecule type" value="Genomic_DNA"/>
</dbReference>
<organism evidence="5 6">
    <name type="scientific">Sphingomonas agrestis</name>
    <dbReference type="NCBI Taxonomy" id="3080540"/>
    <lineage>
        <taxon>Bacteria</taxon>
        <taxon>Pseudomonadati</taxon>
        <taxon>Pseudomonadota</taxon>
        <taxon>Alphaproteobacteria</taxon>
        <taxon>Sphingomonadales</taxon>
        <taxon>Sphingomonadaceae</taxon>
        <taxon>Sphingomonas</taxon>
    </lineage>
</organism>
<reference evidence="5 6" key="1">
    <citation type="submission" date="2023-10" db="EMBL/GenBank/DDBJ databases">
        <title>Sphingomonas sp. HF-S4 16S ribosomal RNA gene Genome sequencing and assembly.</title>
        <authorList>
            <person name="Lee H."/>
        </authorList>
    </citation>
    <scope>NUCLEOTIDE SEQUENCE [LARGE SCALE GENOMIC DNA]</scope>
    <source>
        <strain evidence="5 6">HF-S4</strain>
    </source>
</reference>
<evidence type="ECO:0000256" key="3">
    <source>
        <dbReference type="ARBA" id="ARBA00023163"/>
    </source>
</evidence>
<evidence type="ECO:0000259" key="4">
    <source>
        <dbReference type="PROSITE" id="PS50956"/>
    </source>
</evidence>
<evidence type="ECO:0000256" key="2">
    <source>
        <dbReference type="ARBA" id="ARBA00023125"/>
    </source>
</evidence>
<dbReference type="InterPro" id="IPR036388">
    <property type="entry name" value="WH-like_DNA-bd_sf"/>
</dbReference>
<comment type="caution">
    <text evidence="5">The sequence shown here is derived from an EMBL/GenBank/DDBJ whole genome shotgun (WGS) entry which is preliminary data.</text>
</comment>
<evidence type="ECO:0000313" key="6">
    <source>
        <dbReference type="Proteomes" id="UP001273531"/>
    </source>
</evidence>
<sequence length="145" mass="15706">MAEQPLLALDAVDRRLIAELRANARKPVSQIATSIGVSRATAEKRLARLVDEGVILGFTVRAREANPNTVRAVMLVEVAGRSTSAVIRSLKGLPELHTLHTTNGGWDLVAEIRAESLADFDRVLREVRTIDGVLNSETSILLSSV</sequence>
<dbReference type="InterPro" id="IPR019887">
    <property type="entry name" value="Tscrpt_reg_AsnC/Lrp_C"/>
</dbReference>
<dbReference type="InterPro" id="IPR019888">
    <property type="entry name" value="Tscrpt_reg_AsnC-like"/>
</dbReference>
<dbReference type="PRINTS" id="PR00033">
    <property type="entry name" value="HTHASNC"/>
</dbReference>
<dbReference type="PANTHER" id="PTHR30154">
    <property type="entry name" value="LEUCINE-RESPONSIVE REGULATORY PROTEIN"/>
    <property type="match status" value="1"/>
</dbReference>